<name>A0A4P6P258_9GAMM</name>
<dbReference type="Gene3D" id="3.40.50.1240">
    <property type="entry name" value="Phosphoglycerate mutase-like"/>
    <property type="match status" value="1"/>
</dbReference>
<dbReference type="Pfam" id="PF00300">
    <property type="entry name" value="His_Phos_1"/>
    <property type="match status" value="1"/>
</dbReference>
<dbReference type="GO" id="GO:0016791">
    <property type="term" value="F:phosphatase activity"/>
    <property type="evidence" value="ECO:0007669"/>
    <property type="project" value="TreeGrafter"/>
</dbReference>
<gene>
    <name evidence="1" type="ORF">EMK97_05185</name>
</gene>
<dbReference type="AlphaFoldDB" id="A0A4P6P258"/>
<proteinExistence type="predicted"/>
<dbReference type="InterPro" id="IPR029033">
    <property type="entry name" value="His_PPase_superfam"/>
</dbReference>
<sequence>MFNLIEIDLLRHGKVDAPPALYGVTDAFVAAEENHKIVTKLSQFIDRSYDNSSTGHYDEIYTSPLTRCRSLAQLIGRQTKTEVKTLSTLQEMNFGLLDGVSFDELETVDLSAFPQVSQQKPWSLLEAFWQNPAQVNLPLAEPLIDFNRRIIQMWQQLLSQVVHQGVTCKNKQKKLLLVCHGGVIRMILAHILNLDWTNPSLYSTLAIANGSLTRIVISSLNSDNPLNSENLSLVESSSSASLHYQVKHIATPLIS</sequence>
<dbReference type="KEGG" id="lsd:EMK97_05185"/>
<dbReference type="InterPro" id="IPR013078">
    <property type="entry name" value="His_Pase_superF_clade-1"/>
</dbReference>
<keyword evidence="2" id="KW-1185">Reference proteome</keyword>
<dbReference type="CDD" id="cd07067">
    <property type="entry name" value="HP_PGM_like"/>
    <property type="match status" value="1"/>
</dbReference>
<organism evidence="1 2">
    <name type="scientific">Litorilituus sediminis</name>
    <dbReference type="NCBI Taxonomy" id="718192"/>
    <lineage>
        <taxon>Bacteria</taxon>
        <taxon>Pseudomonadati</taxon>
        <taxon>Pseudomonadota</taxon>
        <taxon>Gammaproteobacteria</taxon>
        <taxon>Alteromonadales</taxon>
        <taxon>Colwelliaceae</taxon>
        <taxon>Litorilituus</taxon>
    </lineage>
</organism>
<dbReference type="PANTHER" id="PTHR48100:SF1">
    <property type="entry name" value="HISTIDINE PHOSPHATASE FAMILY PROTEIN-RELATED"/>
    <property type="match status" value="1"/>
</dbReference>
<evidence type="ECO:0000313" key="2">
    <source>
        <dbReference type="Proteomes" id="UP000290244"/>
    </source>
</evidence>
<dbReference type="EMBL" id="CP034759">
    <property type="protein sequence ID" value="QBG35154.1"/>
    <property type="molecule type" value="Genomic_DNA"/>
</dbReference>
<evidence type="ECO:0000313" key="1">
    <source>
        <dbReference type="EMBL" id="QBG35154.1"/>
    </source>
</evidence>
<dbReference type="InterPro" id="IPR050275">
    <property type="entry name" value="PGM_Phosphatase"/>
</dbReference>
<dbReference type="SUPFAM" id="SSF53254">
    <property type="entry name" value="Phosphoglycerate mutase-like"/>
    <property type="match status" value="1"/>
</dbReference>
<dbReference type="SMART" id="SM00855">
    <property type="entry name" value="PGAM"/>
    <property type="match status" value="1"/>
</dbReference>
<dbReference type="Proteomes" id="UP000290244">
    <property type="component" value="Chromosome"/>
</dbReference>
<accession>A0A4P6P258</accession>
<dbReference type="RefSeq" id="WP_130600055.1">
    <property type="nucleotide sequence ID" value="NZ_CP034759.1"/>
</dbReference>
<reference evidence="1 2" key="1">
    <citation type="submission" date="2018-12" db="EMBL/GenBank/DDBJ databases">
        <title>Complete genome of Litorilituus sediminis.</title>
        <authorList>
            <person name="Liu A."/>
            <person name="Rong J."/>
        </authorList>
    </citation>
    <scope>NUCLEOTIDE SEQUENCE [LARGE SCALE GENOMIC DNA]</scope>
    <source>
        <strain evidence="1 2">JCM 17549</strain>
    </source>
</reference>
<protein>
    <submittedName>
        <fullName evidence="1">Alpha-ribazole phosphatase</fullName>
    </submittedName>
</protein>
<dbReference type="OrthoDB" id="9783269at2"/>
<dbReference type="GO" id="GO:0005737">
    <property type="term" value="C:cytoplasm"/>
    <property type="evidence" value="ECO:0007669"/>
    <property type="project" value="TreeGrafter"/>
</dbReference>
<dbReference type="PANTHER" id="PTHR48100">
    <property type="entry name" value="BROAD-SPECIFICITY PHOSPHATASE YOR283W-RELATED"/>
    <property type="match status" value="1"/>
</dbReference>